<dbReference type="PANTHER" id="PTHR46401:SF2">
    <property type="entry name" value="GLYCOSYLTRANSFERASE WBBK-RELATED"/>
    <property type="match status" value="1"/>
</dbReference>
<dbReference type="KEGG" id="bsto:C0V70_12940"/>
<gene>
    <name evidence="1" type="ORF">C0V70_12940</name>
</gene>
<protein>
    <submittedName>
        <fullName evidence="1">Glycosyltransferase family 1 protein</fullName>
    </submittedName>
</protein>
<evidence type="ECO:0000313" key="2">
    <source>
        <dbReference type="Proteomes" id="UP000235584"/>
    </source>
</evidence>
<dbReference type="Pfam" id="PF13439">
    <property type="entry name" value="Glyco_transf_4"/>
    <property type="match status" value="1"/>
</dbReference>
<keyword evidence="2" id="KW-1185">Reference proteome</keyword>
<name>A0A2K9NTZ5_BACTC</name>
<dbReference type="CDD" id="cd03809">
    <property type="entry name" value="GT4_MtfB-like"/>
    <property type="match status" value="1"/>
</dbReference>
<evidence type="ECO:0000313" key="1">
    <source>
        <dbReference type="EMBL" id="AUN98991.1"/>
    </source>
</evidence>
<dbReference type="InterPro" id="IPR028098">
    <property type="entry name" value="Glyco_trans_4-like_N"/>
</dbReference>
<dbReference type="Gene3D" id="3.40.50.2000">
    <property type="entry name" value="Glycogen Phosphorylase B"/>
    <property type="match status" value="2"/>
</dbReference>
<sequence>MRLGFDGKRATQNFRGLGNYSRGLLEGLLQYSNEEVFLYSPPVKDQRAIKWLKENENARLHLREPQGTIEQKIPSLWRSFSIIKDLRRDHLDLYHGLSHEIPVGVGALPFKSVVTIHDLIFLRYPEFFPFIDRVTYKKKFTYASKNADMVLAICEQTKRDLIEFLGVDERKILVHYQSCDPVFYEERPFEKKRELMRKYHFERPFILCVGAFEERKNQLNLIEAFAKTCHLYEQDLVLIGNGKKYLEACKQKVEELKLSNRVRFLSNIPFDELPLFYQSADLFCFPSHFEGFGLPIVEALFSKTPVITSFGSCFPESAGPDSVYIDPLSVSDLAEKITLVLNDVTLQERMITKGYEFVQQFHRQKVNEKLLECYARLF</sequence>
<proteinExistence type="predicted"/>
<organism evidence="1 2">
    <name type="scientific">Bacteriovorax stolpii</name>
    <name type="common">Bdellovibrio stolpii</name>
    <dbReference type="NCBI Taxonomy" id="960"/>
    <lineage>
        <taxon>Bacteria</taxon>
        <taxon>Pseudomonadati</taxon>
        <taxon>Bdellovibrionota</taxon>
        <taxon>Bacteriovoracia</taxon>
        <taxon>Bacteriovoracales</taxon>
        <taxon>Bacteriovoracaceae</taxon>
        <taxon>Bacteriovorax</taxon>
    </lineage>
</organism>
<dbReference type="RefSeq" id="WP_102244282.1">
    <property type="nucleotide sequence ID" value="NZ_CP025704.1"/>
</dbReference>
<dbReference type="EMBL" id="CP025704">
    <property type="protein sequence ID" value="AUN98991.1"/>
    <property type="molecule type" value="Genomic_DNA"/>
</dbReference>
<dbReference type="GO" id="GO:0016757">
    <property type="term" value="F:glycosyltransferase activity"/>
    <property type="evidence" value="ECO:0007669"/>
    <property type="project" value="InterPro"/>
</dbReference>
<dbReference type="Pfam" id="PF00534">
    <property type="entry name" value="Glycos_transf_1"/>
    <property type="match status" value="1"/>
</dbReference>
<dbReference type="InterPro" id="IPR001296">
    <property type="entry name" value="Glyco_trans_1"/>
</dbReference>
<dbReference type="AlphaFoldDB" id="A0A2K9NTZ5"/>
<dbReference type="SUPFAM" id="SSF53756">
    <property type="entry name" value="UDP-Glycosyltransferase/glycogen phosphorylase"/>
    <property type="match status" value="1"/>
</dbReference>
<dbReference type="GO" id="GO:0009103">
    <property type="term" value="P:lipopolysaccharide biosynthetic process"/>
    <property type="evidence" value="ECO:0007669"/>
    <property type="project" value="TreeGrafter"/>
</dbReference>
<dbReference type="PANTHER" id="PTHR46401">
    <property type="entry name" value="GLYCOSYLTRANSFERASE WBBK-RELATED"/>
    <property type="match status" value="1"/>
</dbReference>
<reference evidence="1 2" key="1">
    <citation type="submission" date="2018-01" db="EMBL/GenBank/DDBJ databases">
        <title>Complete genome sequence of Bacteriovorax stolpii DSM12778.</title>
        <authorList>
            <person name="Tang B."/>
            <person name="Chang J."/>
        </authorList>
    </citation>
    <scope>NUCLEOTIDE SEQUENCE [LARGE SCALE GENOMIC DNA]</scope>
    <source>
        <strain evidence="1 2">DSM 12778</strain>
    </source>
</reference>
<accession>A0A2K9NTZ5</accession>
<keyword evidence="1" id="KW-0808">Transferase</keyword>
<dbReference type="Proteomes" id="UP000235584">
    <property type="component" value="Chromosome"/>
</dbReference>
<dbReference type="OrthoDB" id="9764577at2"/>